<organism evidence="3 4">
    <name type="scientific">Mugilogobius chulae</name>
    <name type="common">yellowstripe goby</name>
    <dbReference type="NCBI Taxonomy" id="88201"/>
    <lineage>
        <taxon>Eukaryota</taxon>
        <taxon>Metazoa</taxon>
        <taxon>Chordata</taxon>
        <taxon>Craniata</taxon>
        <taxon>Vertebrata</taxon>
        <taxon>Euteleostomi</taxon>
        <taxon>Actinopterygii</taxon>
        <taxon>Neopterygii</taxon>
        <taxon>Teleostei</taxon>
        <taxon>Neoteleostei</taxon>
        <taxon>Acanthomorphata</taxon>
        <taxon>Gobiaria</taxon>
        <taxon>Gobiiformes</taxon>
        <taxon>Gobioidei</taxon>
        <taxon>Gobiidae</taxon>
        <taxon>Gobionellinae</taxon>
        <taxon>Mugilogobius</taxon>
    </lineage>
</organism>
<dbReference type="AlphaFoldDB" id="A0AAW0P081"/>
<protein>
    <submittedName>
        <fullName evidence="3">Uncharacterized protein</fullName>
    </submittedName>
</protein>
<evidence type="ECO:0000256" key="1">
    <source>
        <dbReference type="SAM" id="MobiDB-lite"/>
    </source>
</evidence>
<keyword evidence="4" id="KW-1185">Reference proteome</keyword>
<sequence length="123" mass="13826">MGKVYSLHSKPMIWIIGDSYVRRGRNQAYTVGLSLGLAVLVHWFGRGGLRWSQLVPYFQREAQRRSAPGVLLICCVSDDLGKIKSRRDETGPARPPQAVPIDKDRPVRNHRPLPVEGRRPGAD</sequence>
<gene>
    <name evidence="3" type="ORF">WMY93_014129</name>
</gene>
<feature type="region of interest" description="Disordered" evidence="1">
    <location>
        <begin position="84"/>
        <end position="123"/>
    </location>
</feature>
<comment type="caution">
    <text evidence="3">The sequence shown here is derived from an EMBL/GenBank/DDBJ whole genome shotgun (WGS) entry which is preliminary data.</text>
</comment>
<feature type="transmembrane region" description="Helical" evidence="2">
    <location>
        <begin position="28"/>
        <end position="45"/>
    </location>
</feature>
<keyword evidence="2" id="KW-0472">Membrane</keyword>
<keyword evidence="2" id="KW-1133">Transmembrane helix</keyword>
<dbReference type="Proteomes" id="UP001460270">
    <property type="component" value="Unassembled WGS sequence"/>
</dbReference>
<dbReference type="EMBL" id="JBBPFD010000010">
    <property type="protein sequence ID" value="KAK7909445.1"/>
    <property type="molecule type" value="Genomic_DNA"/>
</dbReference>
<proteinExistence type="predicted"/>
<evidence type="ECO:0000313" key="4">
    <source>
        <dbReference type="Proteomes" id="UP001460270"/>
    </source>
</evidence>
<evidence type="ECO:0000313" key="3">
    <source>
        <dbReference type="EMBL" id="KAK7909445.1"/>
    </source>
</evidence>
<evidence type="ECO:0000256" key="2">
    <source>
        <dbReference type="SAM" id="Phobius"/>
    </source>
</evidence>
<reference evidence="4" key="1">
    <citation type="submission" date="2024-04" db="EMBL/GenBank/DDBJ databases">
        <title>Salinicola lusitanus LLJ914,a marine bacterium isolated from the Okinawa Trough.</title>
        <authorList>
            <person name="Li J."/>
        </authorList>
    </citation>
    <scope>NUCLEOTIDE SEQUENCE [LARGE SCALE GENOMIC DNA]</scope>
</reference>
<name>A0AAW0P081_9GOBI</name>
<accession>A0AAW0P081</accession>
<dbReference type="SUPFAM" id="SSF52266">
    <property type="entry name" value="SGNH hydrolase"/>
    <property type="match status" value="1"/>
</dbReference>
<keyword evidence="2" id="KW-0812">Transmembrane</keyword>